<name>A0A562QUM3_9BRAD</name>
<evidence type="ECO:0000313" key="2">
    <source>
        <dbReference type="EMBL" id="TWI60489.1"/>
    </source>
</evidence>
<keyword evidence="3" id="KW-1185">Reference proteome</keyword>
<organism evidence="2 3">
    <name type="scientific">Bradyrhizobium huanghuaihaiense</name>
    <dbReference type="NCBI Taxonomy" id="990078"/>
    <lineage>
        <taxon>Bacteria</taxon>
        <taxon>Pseudomonadati</taxon>
        <taxon>Pseudomonadota</taxon>
        <taxon>Alphaproteobacteria</taxon>
        <taxon>Hyphomicrobiales</taxon>
        <taxon>Nitrobacteraceae</taxon>
        <taxon>Bradyrhizobium</taxon>
    </lineage>
</organism>
<protein>
    <submittedName>
        <fullName evidence="2">Uncharacterized protein</fullName>
    </submittedName>
</protein>
<gene>
    <name evidence="2" type="ORF">IQ16_07609</name>
</gene>
<proteinExistence type="predicted"/>
<evidence type="ECO:0000256" key="1">
    <source>
        <dbReference type="SAM" id="Phobius"/>
    </source>
</evidence>
<sequence length="149" mass="16158">MSNADSRDIVPRPQGGAPTTVPLGLTAAIDLSFLPEDQRNALLHDHARKMLDLGAKAQELGVDTNTLRLTLDQLAATTREVSESGNSVTISHTQTTKIGRTEIKMGNTEEAKSGRMTRSQTGDRDWNPYYIFAGIGALVLIALIFASRH</sequence>
<keyword evidence="1" id="KW-0472">Membrane</keyword>
<dbReference type="EMBL" id="VLLA01000032">
    <property type="protein sequence ID" value="TWI60489.1"/>
    <property type="molecule type" value="Genomic_DNA"/>
</dbReference>
<comment type="caution">
    <text evidence="2">The sequence shown here is derived from an EMBL/GenBank/DDBJ whole genome shotgun (WGS) entry which is preliminary data.</text>
</comment>
<reference evidence="2 3" key="1">
    <citation type="journal article" date="2015" name="Stand. Genomic Sci.">
        <title>Genomic Encyclopedia of Bacterial and Archaeal Type Strains, Phase III: the genomes of soil and plant-associated and newly described type strains.</title>
        <authorList>
            <person name="Whitman W.B."/>
            <person name="Woyke T."/>
            <person name="Klenk H.P."/>
            <person name="Zhou Y."/>
            <person name="Lilburn T.G."/>
            <person name="Beck B.J."/>
            <person name="De Vos P."/>
            <person name="Vandamme P."/>
            <person name="Eisen J.A."/>
            <person name="Garrity G."/>
            <person name="Hugenholtz P."/>
            <person name="Kyrpides N.C."/>
        </authorList>
    </citation>
    <scope>NUCLEOTIDE SEQUENCE [LARGE SCALE GENOMIC DNA]</scope>
    <source>
        <strain evidence="2 3">CGMCC 1.10948</strain>
    </source>
</reference>
<keyword evidence="1" id="KW-0812">Transmembrane</keyword>
<dbReference type="AlphaFoldDB" id="A0A562QUM3"/>
<keyword evidence="1" id="KW-1133">Transmembrane helix</keyword>
<evidence type="ECO:0000313" key="3">
    <source>
        <dbReference type="Proteomes" id="UP000316291"/>
    </source>
</evidence>
<dbReference type="Proteomes" id="UP000316291">
    <property type="component" value="Unassembled WGS sequence"/>
</dbReference>
<dbReference type="RefSeq" id="WP_145832086.1">
    <property type="nucleotide sequence ID" value="NZ_VLLA01000032.1"/>
</dbReference>
<accession>A0A562QUM3</accession>
<feature type="transmembrane region" description="Helical" evidence="1">
    <location>
        <begin position="129"/>
        <end position="146"/>
    </location>
</feature>
<dbReference type="OrthoDB" id="7353866at2"/>